<dbReference type="EMBL" id="FODD01000040">
    <property type="protein sequence ID" value="SEO75284.1"/>
    <property type="molecule type" value="Genomic_DNA"/>
</dbReference>
<dbReference type="OrthoDB" id="4537997at2"/>
<dbReference type="InterPro" id="IPR042080">
    <property type="entry name" value="RNA_2'-PTrans_N"/>
</dbReference>
<dbReference type="NCBIfam" id="NF002014">
    <property type="entry name" value="PRK00819.1-4"/>
    <property type="match status" value="1"/>
</dbReference>
<keyword evidence="3 5" id="KW-0520">NAD</keyword>
<dbReference type="SUPFAM" id="SSF56399">
    <property type="entry name" value="ADP-ribosylation"/>
    <property type="match status" value="1"/>
</dbReference>
<dbReference type="STRING" id="310780.SAMN05216267_104029"/>
<reference evidence="6 7" key="1">
    <citation type="submission" date="2016-10" db="EMBL/GenBank/DDBJ databases">
        <authorList>
            <person name="de Groot N.N."/>
        </authorList>
    </citation>
    <scope>NUCLEOTIDE SEQUENCE [LARGE SCALE GENOMIC DNA]</scope>
    <source>
        <strain evidence="6 7">CGMCC 4.2026</strain>
    </source>
</reference>
<dbReference type="RefSeq" id="WP_075017995.1">
    <property type="nucleotide sequence ID" value="NZ_FODD01000040.1"/>
</dbReference>
<accession>A0A1H8SA90</accession>
<dbReference type="AlphaFoldDB" id="A0A1H8SA90"/>
<dbReference type="Pfam" id="PF01885">
    <property type="entry name" value="PTS_2-RNA"/>
    <property type="match status" value="1"/>
</dbReference>
<comment type="function">
    <text evidence="4 5">Removes the 2'-phosphate from RNA via an intermediate in which the phosphate is ADP-ribosylated by NAD followed by a presumed transesterification to release the RNA and generate ADP-ribose 1''-2''-cyclic phosphate (APPR&gt;P). May function as an ADP-ribosylase.</text>
</comment>
<gene>
    <name evidence="5" type="primary">kptA</name>
    <name evidence="6" type="ORF">SAMN05216267_104029</name>
</gene>
<dbReference type="InterPro" id="IPR002745">
    <property type="entry name" value="Ptrans_KptA/Tpt1"/>
</dbReference>
<dbReference type="EC" id="2.7.1.-" evidence="5"/>
<evidence type="ECO:0000313" key="6">
    <source>
        <dbReference type="EMBL" id="SEO75284.1"/>
    </source>
</evidence>
<dbReference type="HAMAP" id="MF_00299">
    <property type="entry name" value="KptA"/>
    <property type="match status" value="1"/>
</dbReference>
<evidence type="ECO:0000256" key="1">
    <source>
        <dbReference type="ARBA" id="ARBA00009836"/>
    </source>
</evidence>
<dbReference type="InterPro" id="IPR042081">
    <property type="entry name" value="RNA_2'-PTrans_C"/>
</dbReference>
<evidence type="ECO:0000256" key="2">
    <source>
        <dbReference type="ARBA" id="ARBA00022679"/>
    </source>
</evidence>
<evidence type="ECO:0000256" key="4">
    <source>
        <dbReference type="ARBA" id="ARBA00025212"/>
    </source>
</evidence>
<dbReference type="PANTHER" id="PTHR12684">
    <property type="entry name" value="PUTATIVE PHOSPHOTRANSFERASE"/>
    <property type="match status" value="1"/>
</dbReference>
<dbReference type="Gene3D" id="1.10.10.970">
    <property type="entry name" value="RNA 2'-phosphotransferase, Tpt1/KptA family, N-terminal domain"/>
    <property type="match status" value="1"/>
</dbReference>
<sequence length="185" mass="19799">MADEKTTVRISRFLSMVLRHQPDAVGITLDEGGWVDVEVLRAACAAKGRRFSRADLDHMVATNAKQRFAFSADGRRIRANQGHSIEVDLGLAAATPPAVLYHGTAAATLPAILREGLRPMTRQDVHLSADRDTAVRVGARHGRPVVLEVDAAALAAAGHTFRVSANGVWLTDAVPAGRLRVLPDA</sequence>
<protein>
    <recommendedName>
        <fullName evidence="5">Probable RNA 2'-phosphotransferase</fullName>
        <ecNumber evidence="5">2.7.1.-</ecNumber>
    </recommendedName>
</protein>
<dbReference type="Gene3D" id="3.20.170.30">
    <property type="match status" value="1"/>
</dbReference>
<evidence type="ECO:0000313" key="7">
    <source>
        <dbReference type="Proteomes" id="UP000181951"/>
    </source>
</evidence>
<dbReference type="PANTHER" id="PTHR12684:SF2">
    <property type="entry name" value="TRNA 2'-PHOSPHOTRANSFERASE 1"/>
    <property type="match status" value="1"/>
</dbReference>
<evidence type="ECO:0000256" key="5">
    <source>
        <dbReference type="HAMAP-Rule" id="MF_00299"/>
    </source>
</evidence>
<organism evidence="6 7">
    <name type="scientific">Actinacidiphila rubida</name>
    <dbReference type="NCBI Taxonomy" id="310780"/>
    <lineage>
        <taxon>Bacteria</taxon>
        <taxon>Bacillati</taxon>
        <taxon>Actinomycetota</taxon>
        <taxon>Actinomycetes</taxon>
        <taxon>Kitasatosporales</taxon>
        <taxon>Streptomycetaceae</taxon>
        <taxon>Actinacidiphila</taxon>
    </lineage>
</organism>
<proteinExistence type="inferred from homology"/>
<keyword evidence="7" id="KW-1185">Reference proteome</keyword>
<evidence type="ECO:0000256" key="3">
    <source>
        <dbReference type="ARBA" id="ARBA00023027"/>
    </source>
</evidence>
<name>A0A1H8SA90_9ACTN</name>
<dbReference type="GO" id="GO:0003950">
    <property type="term" value="F:NAD+ poly-ADP-ribosyltransferase activity"/>
    <property type="evidence" value="ECO:0007669"/>
    <property type="project" value="InterPro"/>
</dbReference>
<comment type="similarity">
    <text evidence="1 5">Belongs to the KptA/TPT1 family.</text>
</comment>
<dbReference type="GO" id="GO:0000215">
    <property type="term" value="F:tRNA 2'-phosphotransferase activity"/>
    <property type="evidence" value="ECO:0007669"/>
    <property type="project" value="TreeGrafter"/>
</dbReference>
<dbReference type="Proteomes" id="UP000181951">
    <property type="component" value="Unassembled WGS sequence"/>
</dbReference>
<dbReference type="GO" id="GO:0006388">
    <property type="term" value="P:tRNA splicing, via endonucleolytic cleavage and ligation"/>
    <property type="evidence" value="ECO:0007669"/>
    <property type="project" value="UniProtKB-UniRule"/>
</dbReference>
<keyword evidence="2 5" id="KW-0808">Transferase</keyword>
<dbReference type="InterPro" id="IPR022928">
    <property type="entry name" value="RNA_2'-PTrans_KptA"/>
</dbReference>